<evidence type="ECO:0000313" key="4">
    <source>
        <dbReference type="EMBL" id="TWT31406.1"/>
    </source>
</evidence>
<keyword evidence="2" id="KW-0067">ATP-binding</keyword>
<dbReference type="SUPFAM" id="SSF52540">
    <property type="entry name" value="P-loop containing nucleoside triphosphate hydrolases"/>
    <property type="match status" value="1"/>
</dbReference>
<dbReference type="RefSeq" id="WP_146433512.1">
    <property type="nucleotide sequence ID" value="NZ_SJPF01000004.1"/>
</dbReference>
<organism evidence="4 5">
    <name type="scientific">Blastopirellula retiformator</name>
    <dbReference type="NCBI Taxonomy" id="2527970"/>
    <lineage>
        <taxon>Bacteria</taxon>
        <taxon>Pseudomonadati</taxon>
        <taxon>Planctomycetota</taxon>
        <taxon>Planctomycetia</taxon>
        <taxon>Pirellulales</taxon>
        <taxon>Pirellulaceae</taxon>
        <taxon>Blastopirellula</taxon>
    </lineage>
</organism>
<evidence type="ECO:0000256" key="1">
    <source>
        <dbReference type="ARBA" id="ARBA00022741"/>
    </source>
</evidence>
<dbReference type="InterPro" id="IPR027417">
    <property type="entry name" value="P-loop_NTPase"/>
</dbReference>
<protein>
    <recommendedName>
        <fullName evidence="3">AAA+ ATPase domain-containing protein</fullName>
    </recommendedName>
</protein>
<comment type="caution">
    <text evidence="4">The sequence shown here is derived from an EMBL/GenBank/DDBJ whole genome shotgun (WGS) entry which is preliminary data.</text>
</comment>
<evidence type="ECO:0000259" key="3">
    <source>
        <dbReference type="SMART" id="SM00382"/>
    </source>
</evidence>
<dbReference type="Proteomes" id="UP000318878">
    <property type="component" value="Unassembled WGS sequence"/>
</dbReference>
<dbReference type="GO" id="GO:0005524">
    <property type="term" value="F:ATP binding"/>
    <property type="evidence" value="ECO:0007669"/>
    <property type="project" value="UniProtKB-KW"/>
</dbReference>
<evidence type="ECO:0000313" key="5">
    <source>
        <dbReference type="Proteomes" id="UP000318878"/>
    </source>
</evidence>
<keyword evidence="5" id="KW-1185">Reference proteome</keyword>
<reference evidence="4 5" key="1">
    <citation type="submission" date="2019-02" db="EMBL/GenBank/DDBJ databases">
        <title>Deep-cultivation of Planctomycetes and their phenomic and genomic characterization uncovers novel biology.</title>
        <authorList>
            <person name="Wiegand S."/>
            <person name="Jogler M."/>
            <person name="Boedeker C."/>
            <person name="Pinto D."/>
            <person name="Vollmers J."/>
            <person name="Rivas-Marin E."/>
            <person name="Kohn T."/>
            <person name="Peeters S.H."/>
            <person name="Heuer A."/>
            <person name="Rast P."/>
            <person name="Oberbeckmann S."/>
            <person name="Bunk B."/>
            <person name="Jeske O."/>
            <person name="Meyerdierks A."/>
            <person name="Storesund J.E."/>
            <person name="Kallscheuer N."/>
            <person name="Luecker S."/>
            <person name="Lage O.M."/>
            <person name="Pohl T."/>
            <person name="Merkel B.J."/>
            <person name="Hornburger P."/>
            <person name="Mueller R.-W."/>
            <person name="Bruemmer F."/>
            <person name="Labrenz M."/>
            <person name="Spormann A.M."/>
            <person name="Op Den Camp H."/>
            <person name="Overmann J."/>
            <person name="Amann R."/>
            <person name="Jetten M.S.M."/>
            <person name="Mascher T."/>
            <person name="Medema M.H."/>
            <person name="Devos D.P."/>
            <person name="Kaster A.-K."/>
            <person name="Ovreas L."/>
            <person name="Rohde M."/>
            <person name="Galperin M.Y."/>
            <person name="Jogler C."/>
        </authorList>
    </citation>
    <scope>NUCLEOTIDE SEQUENCE [LARGE SCALE GENOMIC DNA]</scope>
    <source>
        <strain evidence="4 5">Enr8</strain>
    </source>
</reference>
<dbReference type="InterPro" id="IPR050221">
    <property type="entry name" value="26S_Proteasome_ATPase"/>
</dbReference>
<feature type="domain" description="AAA+ ATPase" evidence="3">
    <location>
        <begin position="169"/>
        <end position="358"/>
    </location>
</feature>
<accession>A0A5C5UYH2</accession>
<proteinExistence type="predicted"/>
<dbReference type="EMBL" id="SJPF01000004">
    <property type="protein sequence ID" value="TWT31406.1"/>
    <property type="molecule type" value="Genomic_DNA"/>
</dbReference>
<gene>
    <name evidence="4" type="ORF">Enr8_33270</name>
</gene>
<sequence length="442" mass="50135">MSSAATLDLKNTLLASLMSDENFRPEEPKSLEETRLSPQLIESLICKLLLNIGSASGRQIAEKICLPFGILDALFVSLRTRQILQHTGSAALNDFVYALTDQGRTRAQSYMASCTYFGAAPVILEDYITSVEAQSIRNEAPQRDQLEEAFKGLSVDDDLFDNLGPAVNSGAGLFLYGAPGNGKTTLAKRITACYGQHIWIPRTIIEDGQYVKLFDTVYHEVIEEAQSSILKADSYDHRWVKIRRPTVIVGGELTMDSLEIRHDVINNIGEASLQMKSNCGCLLIDDFGRQRMEPTQLLNRWIVPLENRVDYQALANGKKIQVPFEQLIIFSTNLEPKDLTDDAFLRRIPYKIEVRDAQLDEFRTLFRIFAKQFNCEYNAAAVDHLVEKHYLPTNRPMRRCQPRDLLGQVRNYCIYKGLPLEMKPEYFDRVVKSYFTVVAGDE</sequence>
<dbReference type="AlphaFoldDB" id="A0A5C5UYH2"/>
<dbReference type="OrthoDB" id="9783370at2"/>
<dbReference type="PANTHER" id="PTHR23073">
    <property type="entry name" value="26S PROTEASOME REGULATORY SUBUNIT"/>
    <property type="match status" value="1"/>
</dbReference>
<evidence type="ECO:0000256" key="2">
    <source>
        <dbReference type="ARBA" id="ARBA00022840"/>
    </source>
</evidence>
<dbReference type="InterPro" id="IPR003593">
    <property type="entry name" value="AAA+_ATPase"/>
</dbReference>
<dbReference type="Gene3D" id="3.40.50.300">
    <property type="entry name" value="P-loop containing nucleotide triphosphate hydrolases"/>
    <property type="match status" value="1"/>
</dbReference>
<keyword evidence="1" id="KW-0547">Nucleotide-binding</keyword>
<name>A0A5C5UYH2_9BACT</name>
<dbReference type="SMART" id="SM00382">
    <property type="entry name" value="AAA"/>
    <property type="match status" value="1"/>
</dbReference>